<evidence type="ECO:0000313" key="8">
    <source>
        <dbReference type="Proteomes" id="UP000075920"/>
    </source>
</evidence>
<dbReference type="Proteomes" id="UP000075920">
    <property type="component" value="Unassembled WGS sequence"/>
</dbReference>
<dbReference type="CDD" id="cd09531">
    <property type="entry name" value="SAM_CS047"/>
    <property type="match status" value="1"/>
</dbReference>
<evidence type="ECO:0000256" key="3">
    <source>
        <dbReference type="ARBA" id="ARBA00046271"/>
    </source>
</evidence>
<comment type="subcellular location">
    <subcellularLocation>
        <location evidence="3">Peroxisome membrane</location>
    </subcellularLocation>
</comment>
<dbReference type="InterPro" id="IPR040772">
    <property type="entry name" value="C19orf47_SAM"/>
</dbReference>
<dbReference type="Pfam" id="PF12796">
    <property type="entry name" value="Ank_2"/>
    <property type="match status" value="1"/>
</dbReference>
<dbReference type="GO" id="GO:0016559">
    <property type="term" value="P:peroxisome fission"/>
    <property type="evidence" value="ECO:0007669"/>
    <property type="project" value="InterPro"/>
</dbReference>
<dbReference type="VEuPathDB" id="VectorBase:AMIN006402"/>
<feature type="repeat" description="ANK" evidence="4">
    <location>
        <begin position="692"/>
        <end position="724"/>
    </location>
</feature>
<dbReference type="EnsemblMetazoa" id="AMIN006402-RA">
    <property type="protein sequence ID" value="AMIN006402-PA"/>
    <property type="gene ID" value="AMIN006402"/>
</dbReference>
<dbReference type="InterPro" id="IPR008733">
    <property type="entry name" value="PEX11"/>
</dbReference>
<proteinExistence type="predicted"/>
<dbReference type="PROSITE" id="PS50105">
    <property type="entry name" value="SAM_DOMAIN"/>
    <property type="match status" value="1"/>
</dbReference>
<evidence type="ECO:0000256" key="1">
    <source>
        <dbReference type="ARBA" id="ARBA00023136"/>
    </source>
</evidence>
<dbReference type="GO" id="GO:0005634">
    <property type="term" value="C:nucleus"/>
    <property type="evidence" value="ECO:0007669"/>
    <property type="project" value="TreeGrafter"/>
</dbReference>
<dbReference type="SUPFAM" id="SSF47769">
    <property type="entry name" value="SAM/Pointed domain"/>
    <property type="match status" value="1"/>
</dbReference>
<evidence type="ECO:0000256" key="4">
    <source>
        <dbReference type="PROSITE-ProRule" id="PRU00023"/>
    </source>
</evidence>
<dbReference type="Gene3D" id="1.25.40.20">
    <property type="entry name" value="Ankyrin repeat-containing domain"/>
    <property type="match status" value="1"/>
</dbReference>
<dbReference type="Pfam" id="PF18017">
    <property type="entry name" value="SAM_4"/>
    <property type="match status" value="1"/>
</dbReference>
<dbReference type="GO" id="GO:0005778">
    <property type="term" value="C:peroxisomal membrane"/>
    <property type="evidence" value="ECO:0007669"/>
    <property type="project" value="UniProtKB-SubCell"/>
</dbReference>
<evidence type="ECO:0000259" key="6">
    <source>
        <dbReference type="PROSITE" id="PS50105"/>
    </source>
</evidence>
<evidence type="ECO:0000313" key="7">
    <source>
        <dbReference type="EnsemblMetazoa" id="AMIN006402-PA"/>
    </source>
</evidence>
<reference evidence="7" key="2">
    <citation type="submission" date="2020-05" db="UniProtKB">
        <authorList>
            <consortium name="EnsemblMetazoa"/>
        </authorList>
    </citation>
    <scope>IDENTIFICATION</scope>
    <source>
        <strain evidence="7">MINIMUS1</strain>
    </source>
</reference>
<dbReference type="InterPro" id="IPR002110">
    <property type="entry name" value="Ankyrin_rpt"/>
</dbReference>
<dbReference type="InterPro" id="IPR001660">
    <property type="entry name" value="SAM"/>
</dbReference>
<feature type="region of interest" description="Disordered" evidence="5">
    <location>
        <begin position="368"/>
        <end position="392"/>
    </location>
</feature>
<reference evidence="8" key="1">
    <citation type="submission" date="2013-03" db="EMBL/GenBank/DDBJ databases">
        <title>The Genome Sequence of Anopheles minimus MINIMUS1.</title>
        <authorList>
            <consortium name="The Broad Institute Genomics Platform"/>
            <person name="Neafsey D.E."/>
            <person name="Walton C."/>
            <person name="Walker B."/>
            <person name="Young S.K."/>
            <person name="Zeng Q."/>
            <person name="Gargeya S."/>
            <person name="Fitzgerald M."/>
            <person name="Haas B."/>
            <person name="Abouelleil A."/>
            <person name="Allen A.W."/>
            <person name="Alvarado L."/>
            <person name="Arachchi H.M."/>
            <person name="Berlin A.M."/>
            <person name="Chapman S.B."/>
            <person name="Gainer-Dewar J."/>
            <person name="Goldberg J."/>
            <person name="Griggs A."/>
            <person name="Gujja S."/>
            <person name="Hansen M."/>
            <person name="Howarth C."/>
            <person name="Imamovic A."/>
            <person name="Ireland A."/>
            <person name="Larimer J."/>
            <person name="McCowan C."/>
            <person name="Murphy C."/>
            <person name="Pearson M."/>
            <person name="Poon T.W."/>
            <person name="Priest M."/>
            <person name="Roberts A."/>
            <person name="Saif S."/>
            <person name="Shea T."/>
            <person name="Sisk P."/>
            <person name="Sykes S."/>
            <person name="Wortman J."/>
            <person name="Nusbaum C."/>
            <person name="Birren B."/>
        </authorList>
    </citation>
    <scope>NUCLEOTIDE SEQUENCE [LARGE SCALE GENOMIC DNA]</scope>
    <source>
        <strain evidence="8">MINIMUS1</strain>
    </source>
</reference>
<dbReference type="Gene3D" id="1.10.150.50">
    <property type="entry name" value="Transcription Factor, Ets-1"/>
    <property type="match status" value="1"/>
</dbReference>
<feature type="region of interest" description="Disordered" evidence="5">
    <location>
        <begin position="181"/>
        <end position="206"/>
    </location>
</feature>
<sequence>MPTPTAASWVKFFTNANIPSPAAATYAHVFVENRIQLDMLMDLNKEYLREMGITTMGDIIAILRHAKKVHEQSARDRVLSVPEADVGLPVATVSATQTTSSVSNGKKTEKPVTTRTVSTIAPTKSEPKARRVLPEHEGKYKITLPSGNTPRSREILEKKIQESKTTSSVIVTGTSKVGTKRSSIFDRLNNDSEPPPSKVSSKAQSLQHVTAAVSSSIFSRLGGRQADDNGSSSTVHRSTASSILKTSATNGTPSVLAKIPPAQQKVILIKKMPAKAALPTSSDEDEMCDYPAFGGAGLKSVSFSEEDEVLEIAPRKPQKPASSPGNRLKFNEQEISVKQRLGGRTAANSAATVNRVSSFRGTKRVVHMKPQPKVSPVRSGLKSDSIGGARNKQSVKARLSLGSQTAANASKHGIVKRMERFSLDSKMTSVSRSAPANSGTVFDRLGYSPMDIVIKLNSQTVGKDKIARLCQYSCRALWASKEGSESIETIKLLKHIESILSSFRKLLRFGKGFEVLYGAIGAIGAKEHRDHLFIVLGKLASSLFLLADHVVWLSRSGIRQNVNTTNDWDTIANALTMDDAAEEGEEMDTLEALEAKMSKVPRGMFVSGWDDADDLIEEDKDPKATLVRHVLWAAGENKQEIVEDIVSRKPSVVHATDGDGYTPLHKACYNNNREMAMLLLRYGADPNARTDMGWTPLHSACKWNNAACAALMLQHGADVNARSDGDQTPLHIAVTVSSCRSTLMTLLMDARCDPERRNNSDEKAEQIAKRSGDSFPMFAMAHSAFTVETGVID</sequence>
<name>A0A182W7S9_9DIPT</name>
<dbReference type="SMART" id="SM00248">
    <property type="entry name" value="ANK"/>
    <property type="match status" value="3"/>
</dbReference>
<dbReference type="SUPFAM" id="SSF48403">
    <property type="entry name" value="Ankyrin repeat"/>
    <property type="match status" value="1"/>
</dbReference>
<protein>
    <recommendedName>
        <fullName evidence="6">SAM domain-containing protein</fullName>
    </recommendedName>
</protein>
<dbReference type="AlphaFoldDB" id="A0A182W7S9"/>
<dbReference type="InterPro" id="IPR039161">
    <property type="entry name" value="C19orf47-like"/>
</dbReference>
<accession>A0A182W7S9</accession>
<evidence type="ECO:0000256" key="2">
    <source>
        <dbReference type="ARBA" id="ARBA00023140"/>
    </source>
</evidence>
<dbReference type="PANTHER" id="PTHR21359">
    <property type="entry name" value="DUF5577 DOMAIN-CONTAINING PROTEIN"/>
    <property type="match status" value="1"/>
</dbReference>
<dbReference type="PROSITE" id="PS50088">
    <property type="entry name" value="ANK_REPEAT"/>
    <property type="match status" value="2"/>
</dbReference>
<dbReference type="PROSITE" id="PS50297">
    <property type="entry name" value="ANK_REP_REGION"/>
    <property type="match status" value="2"/>
</dbReference>
<evidence type="ECO:0000256" key="5">
    <source>
        <dbReference type="SAM" id="MobiDB-lite"/>
    </source>
</evidence>
<dbReference type="Pfam" id="PF05648">
    <property type="entry name" value="PEX11"/>
    <property type="match status" value="1"/>
</dbReference>
<feature type="repeat" description="ANK" evidence="4">
    <location>
        <begin position="659"/>
        <end position="691"/>
    </location>
</feature>
<dbReference type="PRINTS" id="PR01415">
    <property type="entry name" value="ANKYRIN"/>
</dbReference>
<organism evidence="7 8">
    <name type="scientific">Anopheles minimus</name>
    <dbReference type="NCBI Taxonomy" id="112268"/>
    <lineage>
        <taxon>Eukaryota</taxon>
        <taxon>Metazoa</taxon>
        <taxon>Ecdysozoa</taxon>
        <taxon>Arthropoda</taxon>
        <taxon>Hexapoda</taxon>
        <taxon>Insecta</taxon>
        <taxon>Pterygota</taxon>
        <taxon>Neoptera</taxon>
        <taxon>Endopterygota</taxon>
        <taxon>Diptera</taxon>
        <taxon>Nematocera</taxon>
        <taxon>Culicoidea</taxon>
        <taxon>Culicidae</taxon>
        <taxon>Anophelinae</taxon>
        <taxon>Anopheles</taxon>
    </lineage>
</organism>
<feature type="domain" description="SAM" evidence="6">
    <location>
        <begin position="1"/>
        <end position="72"/>
    </location>
</feature>
<dbReference type="InterPro" id="IPR013761">
    <property type="entry name" value="SAM/pointed_sf"/>
</dbReference>
<keyword evidence="4" id="KW-0040">ANK repeat</keyword>
<keyword evidence="8" id="KW-1185">Reference proteome</keyword>
<dbReference type="PANTHER" id="PTHR21359:SF1">
    <property type="entry name" value="DUF5577 DOMAIN-CONTAINING PROTEIN"/>
    <property type="match status" value="1"/>
</dbReference>
<dbReference type="InterPro" id="IPR036770">
    <property type="entry name" value="Ankyrin_rpt-contain_sf"/>
</dbReference>
<keyword evidence="1" id="KW-0472">Membrane</keyword>
<dbReference type="STRING" id="112268.A0A182W7S9"/>
<keyword evidence="2" id="KW-0576">Peroxisome</keyword>